<organism evidence="3 4">
    <name type="scientific">Dactylonectria estremocensis</name>
    <dbReference type="NCBI Taxonomy" id="1079267"/>
    <lineage>
        <taxon>Eukaryota</taxon>
        <taxon>Fungi</taxon>
        <taxon>Dikarya</taxon>
        <taxon>Ascomycota</taxon>
        <taxon>Pezizomycotina</taxon>
        <taxon>Sordariomycetes</taxon>
        <taxon>Hypocreomycetidae</taxon>
        <taxon>Hypocreales</taxon>
        <taxon>Nectriaceae</taxon>
        <taxon>Dactylonectria</taxon>
    </lineage>
</organism>
<reference evidence="3" key="1">
    <citation type="journal article" date="2021" name="Nat. Commun.">
        <title>Genetic determinants of endophytism in the Arabidopsis root mycobiome.</title>
        <authorList>
            <person name="Mesny F."/>
            <person name="Miyauchi S."/>
            <person name="Thiergart T."/>
            <person name="Pickel B."/>
            <person name="Atanasova L."/>
            <person name="Karlsson M."/>
            <person name="Huettel B."/>
            <person name="Barry K.W."/>
            <person name="Haridas S."/>
            <person name="Chen C."/>
            <person name="Bauer D."/>
            <person name="Andreopoulos W."/>
            <person name="Pangilinan J."/>
            <person name="LaButti K."/>
            <person name="Riley R."/>
            <person name="Lipzen A."/>
            <person name="Clum A."/>
            <person name="Drula E."/>
            <person name="Henrissat B."/>
            <person name="Kohler A."/>
            <person name="Grigoriev I.V."/>
            <person name="Martin F.M."/>
            <person name="Hacquard S."/>
        </authorList>
    </citation>
    <scope>NUCLEOTIDE SEQUENCE</scope>
    <source>
        <strain evidence="3">MPI-CAGE-AT-0021</strain>
    </source>
</reference>
<dbReference type="SUPFAM" id="SSF53335">
    <property type="entry name" value="S-adenosyl-L-methionine-dependent methyltransferases"/>
    <property type="match status" value="1"/>
</dbReference>
<dbReference type="OrthoDB" id="184880at2759"/>
<dbReference type="PANTHER" id="PTHR43591:SF24">
    <property type="entry name" value="2-METHOXY-6-POLYPRENYL-1,4-BENZOQUINOL METHYLASE, MITOCHONDRIAL"/>
    <property type="match status" value="1"/>
</dbReference>
<gene>
    <name evidence="3" type="ORF">B0J13DRAFT_462300</name>
</gene>
<protein>
    <submittedName>
        <fullName evidence="3">S-adenosyl-L-methionine-dependent methyltransferase</fullName>
    </submittedName>
</protein>
<feature type="compositionally biased region" description="Polar residues" evidence="2">
    <location>
        <begin position="10"/>
        <end position="20"/>
    </location>
</feature>
<dbReference type="Pfam" id="PF13489">
    <property type="entry name" value="Methyltransf_23"/>
    <property type="match status" value="1"/>
</dbReference>
<keyword evidence="3" id="KW-0489">Methyltransferase</keyword>
<name>A0A9P9D0T8_9HYPO</name>
<evidence type="ECO:0000256" key="2">
    <source>
        <dbReference type="SAM" id="MobiDB-lite"/>
    </source>
</evidence>
<keyword evidence="3" id="KW-0808">Transferase</keyword>
<dbReference type="Proteomes" id="UP000717696">
    <property type="component" value="Unassembled WGS sequence"/>
</dbReference>
<proteinExistence type="inferred from homology"/>
<accession>A0A9P9D0T8</accession>
<dbReference type="AlphaFoldDB" id="A0A9P9D0T8"/>
<evidence type="ECO:0000313" key="4">
    <source>
        <dbReference type="Proteomes" id="UP000717696"/>
    </source>
</evidence>
<comment type="caution">
    <text evidence="3">The sequence shown here is derived from an EMBL/GenBank/DDBJ whole genome shotgun (WGS) entry which is preliminary data.</text>
</comment>
<dbReference type="EMBL" id="JAGMUU010000061">
    <property type="protein sequence ID" value="KAH7110623.1"/>
    <property type="molecule type" value="Genomic_DNA"/>
</dbReference>
<evidence type="ECO:0000256" key="1">
    <source>
        <dbReference type="ARBA" id="ARBA00038158"/>
    </source>
</evidence>
<evidence type="ECO:0000313" key="3">
    <source>
        <dbReference type="EMBL" id="KAH7110623.1"/>
    </source>
</evidence>
<dbReference type="CDD" id="cd02440">
    <property type="entry name" value="AdoMet_MTases"/>
    <property type="match status" value="1"/>
</dbReference>
<dbReference type="GO" id="GO:0008168">
    <property type="term" value="F:methyltransferase activity"/>
    <property type="evidence" value="ECO:0007669"/>
    <property type="project" value="UniProtKB-KW"/>
</dbReference>
<feature type="region of interest" description="Disordered" evidence="2">
    <location>
        <begin position="1"/>
        <end position="25"/>
    </location>
</feature>
<sequence length="347" mass="39014">MALFAETTAAEDNTGPTTASAAADDIIEVDSRANPDPDEGYEADLLSTATASISSSVRDYVFENNRRYHKFKEGRYLIPNDNEEQEREDMKHALVLHLCGGKLHLAPLHHPQNILDVGTGTGIWAIDMGDEYPSAEITGIDLSPIQPSWVPPNVKFIVDDAETEWVYPPNSLDCIHLRHMALTIKDMPRLLEQAYKALKPGGWIELQDFLYITHSDDGSKPDDYKYDEFVRLLREGFLKFGFDLHGQQKNEGMVKDVGFVNVDSKMYKVPIGTWPKNKGLKKAGLYNKAIILDFFSAVMAPFTRGLGWSTEEVEVFLIDVRKSIHNTNIHAYYTLHMVIGQKPLDAA</sequence>
<dbReference type="Gene3D" id="3.40.50.150">
    <property type="entry name" value="Vaccinia Virus protein VP39"/>
    <property type="match status" value="1"/>
</dbReference>
<dbReference type="PANTHER" id="PTHR43591">
    <property type="entry name" value="METHYLTRANSFERASE"/>
    <property type="match status" value="1"/>
</dbReference>
<dbReference type="GO" id="GO:0032259">
    <property type="term" value="P:methylation"/>
    <property type="evidence" value="ECO:0007669"/>
    <property type="project" value="UniProtKB-KW"/>
</dbReference>
<keyword evidence="4" id="KW-1185">Reference proteome</keyword>
<dbReference type="InterPro" id="IPR029063">
    <property type="entry name" value="SAM-dependent_MTases_sf"/>
</dbReference>
<comment type="similarity">
    <text evidence="1">Belongs to the methyltransferase superfamily. LaeA methyltransferase family.</text>
</comment>